<dbReference type="Gene3D" id="3.40.630.30">
    <property type="match status" value="1"/>
</dbReference>
<keyword evidence="1 4" id="KW-0808">Transferase</keyword>
<dbReference type="InterPro" id="IPR050832">
    <property type="entry name" value="Bact_Acetyltransf"/>
</dbReference>
<dbReference type="Proteomes" id="UP000572051">
    <property type="component" value="Unassembled WGS sequence"/>
</dbReference>
<dbReference type="PROSITE" id="PS51186">
    <property type="entry name" value="GNAT"/>
    <property type="match status" value="1"/>
</dbReference>
<evidence type="ECO:0000256" key="2">
    <source>
        <dbReference type="ARBA" id="ARBA00023315"/>
    </source>
</evidence>
<proteinExistence type="predicted"/>
<protein>
    <submittedName>
        <fullName evidence="4">RimJ/RimL family protein N-acetyltransferase</fullName>
    </submittedName>
</protein>
<evidence type="ECO:0000313" key="4">
    <source>
        <dbReference type="EMBL" id="NYJ33294.1"/>
    </source>
</evidence>
<keyword evidence="5" id="KW-1185">Reference proteome</keyword>
<gene>
    <name evidence="4" type="ORF">HNR10_001175</name>
</gene>
<accession>A0A7Z0EJY9</accession>
<feature type="domain" description="N-acetyltransferase" evidence="3">
    <location>
        <begin position="1"/>
        <end position="169"/>
    </location>
</feature>
<organism evidence="4 5">
    <name type="scientific">Nocardiopsis aegyptia</name>
    <dbReference type="NCBI Taxonomy" id="220378"/>
    <lineage>
        <taxon>Bacteria</taxon>
        <taxon>Bacillati</taxon>
        <taxon>Actinomycetota</taxon>
        <taxon>Actinomycetes</taxon>
        <taxon>Streptosporangiales</taxon>
        <taxon>Nocardiopsidaceae</taxon>
        <taxon>Nocardiopsis</taxon>
    </lineage>
</organism>
<keyword evidence="2" id="KW-0012">Acyltransferase</keyword>
<evidence type="ECO:0000259" key="3">
    <source>
        <dbReference type="PROSITE" id="PS51186"/>
    </source>
</evidence>
<dbReference type="CDD" id="cd04301">
    <property type="entry name" value="NAT_SF"/>
    <property type="match status" value="1"/>
</dbReference>
<dbReference type="InterPro" id="IPR016181">
    <property type="entry name" value="Acyl_CoA_acyltransferase"/>
</dbReference>
<dbReference type="GO" id="GO:0016747">
    <property type="term" value="F:acyltransferase activity, transferring groups other than amino-acyl groups"/>
    <property type="evidence" value="ECO:0007669"/>
    <property type="project" value="InterPro"/>
</dbReference>
<dbReference type="AlphaFoldDB" id="A0A7Z0EJY9"/>
<dbReference type="Pfam" id="PF00583">
    <property type="entry name" value="Acetyltransf_1"/>
    <property type="match status" value="1"/>
</dbReference>
<comment type="caution">
    <text evidence="4">The sequence shown here is derived from an EMBL/GenBank/DDBJ whole genome shotgun (WGS) entry which is preliminary data.</text>
</comment>
<evidence type="ECO:0000256" key="1">
    <source>
        <dbReference type="ARBA" id="ARBA00022679"/>
    </source>
</evidence>
<dbReference type="EMBL" id="JACCFS010000001">
    <property type="protein sequence ID" value="NYJ33294.1"/>
    <property type="molecule type" value="Genomic_DNA"/>
</dbReference>
<sequence length="179" mass="19499">MTIRRAGVEDAEAVAGVQVRSWRAAYRGIMPQSYLDGLDTARRADRWARWIGDADWPREAMLVAEEAGDMVAFASFGPLEDTPDVPEVAAFYSVPEVWGTGVNQRLMGAVTDALGAGGYTEAVLWVLSANDRARRFYAAQGWRADDGVERSGPINGVYVHRVRFHRALDGAGAEGAPWG</sequence>
<dbReference type="InterPro" id="IPR000182">
    <property type="entry name" value="GNAT_dom"/>
</dbReference>
<dbReference type="RefSeq" id="WP_179821437.1">
    <property type="nucleotide sequence ID" value="NZ_JACCFS010000001.1"/>
</dbReference>
<dbReference type="SUPFAM" id="SSF55729">
    <property type="entry name" value="Acyl-CoA N-acyltransferases (Nat)"/>
    <property type="match status" value="1"/>
</dbReference>
<reference evidence="4 5" key="1">
    <citation type="submission" date="2020-07" db="EMBL/GenBank/DDBJ databases">
        <title>Sequencing the genomes of 1000 actinobacteria strains.</title>
        <authorList>
            <person name="Klenk H.-P."/>
        </authorList>
    </citation>
    <scope>NUCLEOTIDE SEQUENCE [LARGE SCALE GENOMIC DNA]</scope>
    <source>
        <strain evidence="4 5">DSM 44442</strain>
    </source>
</reference>
<evidence type="ECO:0000313" key="5">
    <source>
        <dbReference type="Proteomes" id="UP000572051"/>
    </source>
</evidence>
<name>A0A7Z0EJY9_9ACTN</name>
<dbReference type="PANTHER" id="PTHR43877">
    <property type="entry name" value="AMINOALKYLPHOSPHONATE N-ACETYLTRANSFERASE-RELATED-RELATED"/>
    <property type="match status" value="1"/>
</dbReference>